<dbReference type="eggNOG" id="COG3631">
    <property type="taxonomic scope" value="Bacteria"/>
</dbReference>
<reference evidence="2 3" key="1">
    <citation type="journal article" date="2014" name="J. Biotechnol.">
        <title>Complete genome sequence of the actinobacterium Actinoplanes friuliensis HAG 010964, producer of the lipopeptide antibiotic friulimycin.</title>
        <authorList>
            <person name="Ruckert C."/>
            <person name="Szczepanowski R."/>
            <person name="Albersmeier A."/>
            <person name="Goesmann A."/>
            <person name="Fischer N."/>
            <person name="Steinkamper A."/>
            <person name="Puhler A."/>
            <person name="Biener R."/>
            <person name="Schwartz D."/>
            <person name="Kalinowski J."/>
        </authorList>
    </citation>
    <scope>NUCLEOTIDE SEQUENCE [LARGE SCALE GENOMIC DNA]</scope>
    <source>
        <strain evidence="2 3">DSM 7358</strain>
    </source>
</reference>
<dbReference type="AlphaFoldDB" id="U5VTS6"/>
<accession>U5VTS6</accession>
<organism evidence="2 3">
    <name type="scientific">Actinoplanes friuliensis DSM 7358</name>
    <dbReference type="NCBI Taxonomy" id="1246995"/>
    <lineage>
        <taxon>Bacteria</taxon>
        <taxon>Bacillati</taxon>
        <taxon>Actinomycetota</taxon>
        <taxon>Actinomycetes</taxon>
        <taxon>Micromonosporales</taxon>
        <taxon>Micromonosporaceae</taxon>
        <taxon>Actinoplanes</taxon>
    </lineage>
</organism>
<dbReference type="PATRIC" id="fig|1246995.3.peg.819"/>
<dbReference type="InterPro" id="IPR032710">
    <property type="entry name" value="NTF2-like_dom_sf"/>
</dbReference>
<dbReference type="KEGG" id="afs:AFR_04055"/>
<dbReference type="Proteomes" id="UP000017746">
    <property type="component" value="Chromosome"/>
</dbReference>
<evidence type="ECO:0000313" key="2">
    <source>
        <dbReference type="EMBL" id="AGZ39100.1"/>
    </source>
</evidence>
<keyword evidence="3" id="KW-1185">Reference proteome</keyword>
<sequence>MTDCLAEDVVLCGSDGSTVRGRVAVAAVFADQLGGDPDLVIEPIAVRGERGFGYFSYPVAEDGSTLRGVDVYTVRDGLIVAKDVISKIA</sequence>
<dbReference type="InterPro" id="IPR037401">
    <property type="entry name" value="SnoaL-like"/>
</dbReference>
<name>U5VTS6_9ACTN</name>
<proteinExistence type="predicted"/>
<dbReference type="EMBL" id="CP006272">
    <property type="protein sequence ID" value="AGZ39100.1"/>
    <property type="molecule type" value="Genomic_DNA"/>
</dbReference>
<evidence type="ECO:0000313" key="3">
    <source>
        <dbReference type="Proteomes" id="UP000017746"/>
    </source>
</evidence>
<dbReference type="Gene3D" id="3.10.450.50">
    <property type="match status" value="1"/>
</dbReference>
<protein>
    <recommendedName>
        <fullName evidence="1">SnoaL-like domain-containing protein</fullName>
    </recommendedName>
</protein>
<dbReference type="HOGENOM" id="CLU_2447994_0_0_11"/>
<evidence type="ECO:0000259" key="1">
    <source>
        <dbReference type="Pfam" id="PF12680"/>
    </source>
</evidence>
<gene>
    <name evidence="2" type="ORF">AFR_04055</name>
</gene>
<dbReference type="Pfam" id="PF12680">
    <property type="entry name" value="SnoaL_2"/>
    <property type="match status" value="1"/>
</dbReference>
<dbReference type="SUPFAM" id="SSF54427">
    <property type="entry name" value="NTF2-like"/>
    <property type="match status" value="1"/>
</dbReference>
<feature type="domain" description="SnoaL-like" evidence="1">
    <location>
        <begin position="1"/>
        <end position="81"/>
    </location>
</feature>